<dbReference type="AlphaFoldDB" id="A0A1E5HEB8"/>
<dbReference type="GO" id="GO:0006310">
    <property type="term" value="P:DNA recombination"/>
    <property type="evidence" value="ECO:0007669"/>
    <property type="project" value="UniProtKB-KW"/>
</dbReference>
<organism evidence="3 4">
    <name type="scientific">Enterococcus ureilyticus</name>
    <dbReference type="NCBI Taxonomy" id="1131292"/>
    <lineage>
        <taxon>Bacteria</taxon>
        <taxon>Bacillati</taxon>
        <taxon>Bacillota</taxon>
        <taxon>Bacilli</taxon>
        <taxon>Lactobacillales</taxon>
        <taxon>Enterococcaceae</taxon>
        <taxon>Enterococcus</taxon>
    </lineage>
</organism>
<evidence type="ECO:0000313" key="4">
    <source>
        <dbReference type="Proteomes" id="UP000094469"/>
    </source>
</evidence>
<evidence type="ECO:0000256" key="1">
    <source>
        <dbReference type="ARBA" id="ARBA00023172"/>
    </source>
</evidence>
<protein>
    <recommendedName>
        <fullName evidence="2">Tyr recombinase domain-containing protein</fullName>
    </recommendedName>
</protein>
<proteinExistence type="predicted"/>
<dbReference type="InterPro" id="IPR050090">
    <property type="entry name" value="Tyrosine_recombinase_XerCD"/>
</dbReference>
<feature type="domain" description="Tyr recombinase" evidence="2">
    <location>
        <begin position="7"/>
        <end position="198"/>
    </location>
</feature>
<dbReference type="STRING" id="1131292.BCR24_12250"/>
<keyword evidence="4" id="KW-1185">Reference proteome</keyword>
<dbReference type="PROSITE" id="PS51898">
    <property type="entry name" value="TYR_RECOMBINASE"/>
    <property type="match status" value="1"/>
</dbReference>
<dbReference type="SUPFAM" id="SSF56349">
    <property type="entry name" value="DNA breaking-rejoining enzymes"/>
    <property type="match status" value="1"/>
</dbReference>
<dbReference type="Gene3D" id="1.10.443.10">
    <property type="entry name" value="Intergrase catalytic core"/>
    <property type="match status" value="1"/>
</dbReference>
<dbReference type="Pfam" id="PF00589">
    <property type="entry name" value="Phage_integrase"/>
    <property type="match status" value="1"/>
</dbReference>
<dbReference type="InterPro" id="IPR011010">
    <property type="entry name" value="DNA_brk_join_enz"/>
</dbReference>
<dbReference type="GO" id="GO:0015074">
    <property type="term" value="P:DNA integration"/>
    <property type="evidence" value="ECO:0007669"/>
    <property type="project" value="InterPro"/>
</dbReference>
<dbReference type="PANTHER" id="PTHR30349">
    <property type="entry name" value="PHAGE INTEGRASE-RELATED"/>
    <property type="match status" value="1"/>
</dbReference>
<dbReference type="InterPro" id="IPR013762">
    <property type="entry name" value="Integrase-like_cat_sf"/>
</dbReference>
<dbReference type="CDD" id="cd01189">
    <property type="entry name" value="INT_ICEBs1_C_like"/>
    <property type="match status" value="1"/>
</dbReference>
<dbReference type="PANTHER" id="PTHR30349:SF64">
    <property type="entry name" value="PROPHAGE INTEGRASE INTD-RELATED"/>
    <property type="match status" value="1"/>
</dbReference>
<evidence type="ECO:0000259" key="2">
    <source>
        <dbReference type="PROSITE" id="PS51898"/>
    </source>
</evidence>
<evidence type="ECO:0000313" key="3">
    <source>
        <dbReference type="EMBL" id="OEG23288.1"/>
    </source>
</evidence>
<dbReference type="InterPro" id="IPR002104">
    <property type="entry name" value="Integrase_catalytic"/>
</dbReference>
<keyword evidence="1" id="KW-0233">DNA recombination</keyword>
<gene>
    <name evidence="3" type="ORF">BCR24_12250</name>
</gene>
<comment type="caution">
    <text evidence="3">The sequence shown here is derived from an EMBL/GenBank/DDBJ whole genome shotgun (WGS) entry which is preliminary data.</text>
</comment>
<dbReference type="RefSeq" id="WP_069639273.1">
    <property type="nucleotide sequence ID" value="NZ_JAFLWE010000016.1"/>
</dbReference>
<reference evidence="4" key="1">
    <citation type="submission" date="2016-09" db="EMBL/GenBank/DDBJ databases">
        <authorList>
            <person name="Gulvik C.A."/>
        </authorList>
    </citation>
    <scope>NUCLEOTIDE SEQUENCE [LARGE SCALE GENOMIC DNA]</scope>
    <source>
        <strain evidence="4">LMG 26676</strain>
    </source>
</reference>
<accession>A0A1E5HEB8</accession>
<name>A0A1E5HEB8_9ENTE</name>
<dbReference type="EMBL" id="MIKC01000005">
    <property type="protein sequence ID" value="OEG23288.1"/>
    <property type="molecule type" value="Genomic_DNA"/>
</dbReference>
<dbReference type="Proteomes" id="UP000094469">
    <property type="component" value="Unassembled WGS sequence"/>
</dbReference>
<sequence length="216" mass="24872">MVYLETKVNKYQDGTLLQKFFAEYEYILYRLIAFTGLRGGEAAALHWEDIDFTEQRLNVGKTLSKTREGFAVSTPKNKSSNRVIGMDAKTLRILKRWQSRQKEFLFRNRIKGCDIIFADINGTHTERHSLYQRSSRLTEKTGLPNIGTHGFRHSQASILFKAGVSMKDAQERLAHSSIEMTMDIYTHVTKKSKEKTVKQLTKFASFLVVQGQSKIR</sequence>
<dbReference type="GO" id="GO:0003677">
    <property type="term" value="F:DNA binding"/>
    <property type="evidence" value="ECO:0007669"/>
    <property type="project" value="InterPro"/>
</dbReference>